<gene>
    <name evidence="6" type="ORF">H8S65_06615</name>
</gene>
<evidence type="ECO:0000256" key="4">
    <source>
        <dbReference type="SAM" id="Phobius"/>
    </source>
</evidence>
<dbReference type="InterPro" id="IPR000432">
    <property type="entry name" value="DNA_mismatch_repair_MutS_C"/>
</dbReference>
<keyword evidence="4" id="KW-1133">Transmembrane helix</keyword>
<evidence type="ECO:0000256" key="2">
    <source>
        <dbReference type="ARBA" id="ARBA00022840"/>
    </source>
</evidence>
<name>A0ABR7DLY4_9BACT</name>
<dbReference type="PANTHER" id="PTHR11361">
    <property type="entry name" value="DNA MISMATCH REPAIR PROTEIN MUTS FAMILY MEMBER"/>
    <property type="match status" value="1"/>
</dbReference>
<keyword evidence="2" id="KW-0067">ATP-binding</keyword>
<comment type="caution">
    <text evidence="6">The sequence shown here is derived from an EMBL/GenBank/DDBJ whole genome shotgun (WGS) entry which is preliminary data.</text>
</comment>
<dbReference type="InterPro" id="IPR045076">
    <property type="entry name" value="MutS"/>
</dbReference>
<sequence length="533" mass="60370">MKRKANNYTGEIKPGDFNLTDISAYFLHTKKKGGDNLLSGQTYSDLGVEELFTFADRTTSGIGQQYLYHTLRTIPLTKGEIGKNEDVINHLKTDANFRGRLAKALFRLRDTEVYSIVRLMADEHPVASGKTTIAFTILKFLPALFLLLYLFAHITACGMLFLVAIILNAVIHYAFKPKSLDYIHSVPQLIKLLGIAEELCKYPELGKLTKEIPDALATLRPIRKTALFLRMESKLQSDMAVFVWFCTELAHIFFLTEPLSFLQSVSILRNKNREIETVYRFVGLADCLLSVYYLREELPYYCLPEKADNGYRLEGEEIYHPLIEDCVSNSVIIKEKSVLLNGSNMSGKTTFIRIIGINVLLAQTLHTAFARTFALSAPIKIYSALMLADDLSEGKSFYMKEVDTIKEMISRSQEGTANLFLFDEIFKGTNTTERIAVAKAVLSYLNTTDNIIVASTHDAELATLLDTEYDLYHFSEVIQDETFSFDYKLKSGPLYQRNAIRLLEINGFPPTVIRDAYRTIEKISYPPTSTQPL</sequence>
<dbReference type="SMART" id="SM00534">
    <property type="entry name" value="MUTSac"/>
    <property type="match status" value="1"/>
</dbReference>
<dbReference type="Pfam" id="PF00488">
    <property type="entry name" value="MutS_V"/>
    <property type="match status" value="1"/>
</dbReference>
<organism evidence="6 7">
    <name type="scientific">Parabacteroides hominis</name>
    <dbReference type="NCBI Taxonomy" id="2763057"/>
    <lineage>
        <taxon>Bacteria</taxon>
        <taxon>Pseudomonadati</taxon>
        <taxon>Bacteroidota</taxon>
        <taxon>Bacteroidia</taxon>
        <taxon>Bacteroidales</taxon>
        <taxon>Tannerellaceae</taxon>
        <taxon>Parabacteroides</taxon>
    </lineage>
</organism>
<evidence type="ECO:0000259" key="5">
    <source>
        <dbReference type="SMART" id="SM00534"/>
    </source>
</evidence>
<evidence type="ECO:0000256" key="3">
    <source>
        <dbReference type="ARBA" id="ARBA00023125"/>
    </source>
</evidence>
<feature type="domain" description="DNA mismatch repair proteins mutS family" evidence="5">
    <location>
        <begin position="335"/>
        <end position="521"/>
    </location>
</feature>
<accession>A0ABR7DLY4</accession>
<evidence type="ECO:0000313" key="6">
    <source>
        <dbReference type="EMBL" id="MBC5632440.1"/>
    </source>
</evidence>
<reference evidence="6 7" key="1">
    <citation type="submission" date="2020-08" db="EMBL/GenBank/DDBJ databases">
        <title>Genome public.</title>
        <authorList>
            <person name="Liu C."/>
            <person name="Sun Q."/>
        </authorList>
    </citation>
    <scope>NUCLEOTIDE SEQUENCE [LARGE SCALE GENOMIC DNA]</scope>
    <source>
        <strain evidence="6 7">NSJ-79</strain>
    </source>
</reference>
<evidence type="ECO:0000256" key="1">
    <source>
        <dbReference type="ARBA" id="ARBA00022741"/>
    </source>
</evidence>
<keyword evidence="4" id="KW-0812">Transmembrane</keyword>
<dbReference type="SUPFAM" id="SSF52540">
    <property type="entry name" value="P-loop containing nucleoside triphosphate hydrolases"/>
    <property type="match status" value="1"/>
</dbReference>
<keyword evidence="3" id="KW-0238">DNA-binding</keyword>
<feature type="transmembrane region" description="Helical" evidence="4">
    <location>
        <begin position="146"/>
        <end position="175"/>
    </location>
</feature>
<proteinExistence type="predicted"/>
<evidence type="ECO:0000313" key="7">
    <source>
        <dbReference type="Proteomes" id="UP000651475"/>
    </source>
</evidence>
<keyword evidence="4" id="KW-0472">Membrane</keyword>
<dbReference type="EMBL" id="JACOOJ010000008">
    <property type="protein sequence ID" value="MBC5632440.1"/>
    <property type="molecule type" value="Genomic_DNA"/>
</dbReference>
<keyword evidence="1" id="KW-0547">Nucleotide-binding</keyword>
<protein>
    <recommendedName>
        <fullName evidence="5">DNA mismatch repair proteins mutS family domain-containing protein</fullName>
    </recommendedName>
</protein>
<dbReference type="Gene3D" id="3.40.50.300">
    <property type="entry name" value="P-loop containing nucleotide triphosphate hydrolases"/>
    <property type="match status" value="1"/>
</dbReference>
<dbReference type="PANTHER" id="PTHR11361:SF152">
    <property type="entry name" value="DNA MISMATCH REPAIR PROTEIN"/>
    <property type="match status" value="1"/>
</dbReference>
<dbReference type="RefSeq" id="WP_186929207.1">
    <property type="nucleotide sequence ID" value="NZ_JACOOJ010000008.1"/>
</dbReference>
<dbReference type="InterPro" id="IPR027417">
    <property type="entry name" value="P-loop_NTPase"/>
</dbReference>
<keyword evidence="7" id="KW-1185">Reference proteome</keyword>
<dbReference type="Proteomes" id="UP000651475">
    <property type="component" value="Unassembled WGS sequence"/>
</dbReference>